<reference evidence="1 2" key="1">
    <citation type="journal article" date="2023" name="Science">
        <title>Complex scaffold remodeling in plant triterpene biosynthesis.</title>
        <authorList>
            <person name="De La Pena R."/>
            <person name="Hodgson H."/>
            <person name="Liu J.C."/>
            <person name="Stephenson M.J."/>
            <person name="Martin A.C."/>
            <person name="Owen C."/>
            <person name="Harkess A."/>
            <person name="Leebens-Mack J."/>
            <person name="Jimenez L.E."/>
            <person name="Osbourn A."/>
            <person name="Sattely E.S."/>
        </authorList>
    </citation>
    <scope>NUCLEOTIDE SEQUENCE [LARGE SCALE GENOMIC DNA]</scope>
    <source>
        <strain evidence="2">cv. JPN11</strain>
        <tissue evidence="1">Leaf</tissue>
    </source>
</reference>
<comment type="caution">
    <text evidence="1">The sequence shown here is derived from an EMBL/GenBank/DDBJ whole genome shotgun (WGS) entry which is preliminary data.</text>
</comment>
<accession>A0ACC1XFK6</accession>
<name>A0ACC1XFK6_MELAZ</name>
<gene>
    <name evidence="1" type="ORF">OWV82_016464</name>
</gene>
<feature type="non-terminal residue" evidence="1">
    <location>
        <position position="1"/>
    </location>
</feature>
<evidence type="ECO:0000313" key="1">
    <source>
        <dbReference type="EMBL" id="KAJ4710256.1"/>
    </source>
</evidence>
<sequence>QRHKFCCDSSRVPSFINDFISFANRSKNSELSSYPRKFGSSEFEGKVSPSYSQSNSYTDEYSNSSSGRWPSWLNYLTILHFNNSFVVAASIDDNKLIIIKNLKNHSHYL</sequence>
<protein>
    <submittedName>
        <fullName evidence="1">Uncharacterized protein</fullName>
    </submittedName>
</protein>
<organism evidence="1 2">
    <name type="scientific">Melia azedarach</name>
    <name type="common">Chinaberry tree</name>
    <dbReference type="NCBI Taxonomy" id="155640"/>
    <lineage>
        <taxon>Eukaryota</taxon>
        <taxon>Viridiplantae</taxon>
        <taxon>Streptophyta</taxon>
        <taxon>Embryophyta</taxon>
        <taxon>Tracheophyta</taxon>
        <taxon>Spermatophyta</taxon>
        <taxon>Magnoliopsida</taxon>
        <taxon>eudicotyledons</taxon>
        <taxon>Gunneridae</taxon>
        <taxon>Pentapetalae</taxon>
        <taxon>rosids</taxon>
        <taxon>malvids</taxon>
        <taxon>Sapindales</taxon>
        <taxon>Meliaceae</taxon>
        <taxon>Melia</taxon>
    </lineage>
</organism>
<keyword evidence="2" id="KW-1185">Reference proteome</keyword>
<evidence type="ECO:0000313" key="2">
    <source>
        <dbReference type="Proteomes" id="UP001164539"/>
    </source>
</evidence>
<proteinExistence type="predicted"/>
<dbReference type="Proteomes" id="UP001164539">
    <property type="component" value="Chromosome 9"/>
</dbReference>
<dbReference type="EMBL" id="CM051402">
    <property type="protein sequence ID" value="KAJ4710256.1"/>
    <property type="molecule type" value="Genomic_DNA"/>
</dbReference>